<keyword evidence="5" id="KW-0004">4Fe-4S</keyword>
<dbReference type="CDD" id="cd10030">
    <property type="entry name" value="UDG-F4_TTUDGA_SPO1dp_like"/>
    <property type="match status" value="1"/>
</dbReference>
<dbReference type="NCBIfam" id="TIGR00758">
    <property type="entry name" value="UDG_fam4"/>
    <property type="match status" value="1"/>
</dbReference>
<comment type="similarity">
    <text evidence="2">Belongs to the uracil-DNA glycosylase (UDG) superfamily. Type 4 (UDGa) family.</text>
</comment>
<dbReference type="Pfam" id="PF03167">
    <property type="entry name" value="UDG"/>
    <property type="match status" value="1"/>
</dbReference>
<evidence type="ECO:0000259" key="12">
    <source>
        <dbReference type="SMART" id="SM00986"/>
    </source>
</evidence>
<dbReference type="SUPFAM" id="SSF52141">
    <property type="entry name" value="Uracil-DNA glycosylase-like"/>
    <property type="match status" value="1"/>
</dbReference>
<keyword evidence="7" id="KW-0227">DNA damage</keyword>
<feature type="domain" description="Uracil-DNA glycosylase-like" evidence="12">
    <location>
        <begin position="67"/>
        <end position="213"/>
    </location>
</feature>
<protein>
    <recommendedName>
        <fullName evidence="4">Type-4 uracil-DNA glycosylase</fullName>
        <ecNumber evidence="3">3.2.2.27</ecNumber>
    </recommendedName>
</protein>
<accession>A0ABY5E8K9</accession>
<evidence type="ECO:0000256" key="2">
    <source>
        <dbReference type="ARBA" id="ARBA00006521"/>
    </source>
</evidence>
<dbReference type="EMBL" id="CP100595">
    <property type="protein sequence ID" value="UTJ07413.1"/>
    <property type="molecule type" value="Genomic_DNA"/>
</dbReference>
<name>A0ABY5E8K9_9BACT</name>
<dbReference type="InterPro" id="IPR051536">
    <property type="entry name" value="UDG_Type-4/5"/>
</dbReference>
<dbReference type="SMART" id="SM00987">
    <property type="entry name" value="UreE_C"/>
    <property type="match status" value="1"/>
</dbReference>
<evidence type="ECO:0000256" key="9">
    <source>
        <dbReference type="ARBA" id="ARBA00023004"/>
    </source>
</evidence>
<evidence type="ECO:0000256" key="5">
    <source>
        <dbReference type="ARBA" id="ARBA00022485"/>
    </source>
</evidence>
<keyword evidence="8" id="KW-0378">Hydrolase</keyword>
<organism evidence="13 14">
    <name type="scientific">Arcobacter roscoffensis</name>
    <dbReference type="NCBI Taxonomy" id="2961520"/>
    <lineage>
        <taxon>Bacteria</taxon>
        <taxon>Pseudomonadati</taxon>
        <taxon>Campylobacterota</taxon>
        <taxon>Epsilonproteobacteria</taxon>
        <taxon>Campylobacterales</taxon>
        <taxon>Arcobacteraceae</taxon>
        <taxon>Arcobacter</taxon>
    </lineage>
</organism>
<dbReference type="SMART" id="SM00986">
    <property type="entry name" value="UDG"/>
    <property type="match status" value="1"/>
</dbReference>
<evidence type="ECO:0000256" key="7">
    <source>
        <dbReference type="ARBA" id="ARBA00022763"/>
    </source>
</evidence>
<keyword evidence="6" id="KW-0479">Metal-binding</keyword>
<dbReference type="Gene3D" id="3.40.470.10">
    <property type="entry name" value="Uracil-DNA glycosylase-like domain"/>
    <property type="match status" value="1"/>
</dbReference>
<evidence type="ECO:0000256" key="11">
    <source>
        <dbReference type="ARBA" id="ARBA00023204"/>
    </source>
</evidence>
<keyword evidence="9" id="KW-0408">Iron</keyword>
<comment type="catalytic activity">
    <reaction evidence="1">
        <text>Hydrolyzes single-stranded DNA or mismatched double-stranded DNA and polynucleotides, releasing free uracil.</text>
        <dbReference type="EC" id="3.2.2.27"/>
    </reaction>
</comment>
<evidence type="ECO:0000256" key="8">
    <source>
        <dbReference type="ARBA" id="ARBA00022801"/>
    </source>
</evidence>
<proteinExistence type="inferred from homology"/>
<evidence type="ECO:0000313" key="14">
    <source>
        <dbReference type="Proteomes" id="UP001060012"/>
    </source>
</evidence>
<dbReference type="InterPro" id="IPR005273">
    <property type="entry name" value="Ura-DNA_glyco_family4"/>
</dbReference>
<sequence>MTKSTKYKLLHHLKFLKSIGYSYHEPITFISNEINGFNLPNNLELLKNSVENCYLCELSKSRKNTVFASGNINAKIMFISDFPGSLEDETGKIFVGKTGELLTKMIENVLNIKREEVYIANILKCKPINTSSLSNEANLCKSYLFKQIELVKPKIIVTLGENAYKYLTNEDVNINMLRGQTINYKDMVLIPTFHPSFLLRNPSSKKDAYVDMLKIKNQLESLN</sequence>
<evidence type="ECO:0000256" key="10">
    <source>
        <dbReference type="ARBA" id="ARBA00023014"/>
    </source>
</evidence>
<dbReference type="EC" id="3.2.2.27" evidence="3"/>
<dbReference type="PANTHER" id="PTHR33693:SF1">
    <property type="entry name" value="TYPE-4 URACIL-DNA GLYCOSYLASE"/>
    <property type="match status" value="1"/>
</dbReference>
<evidence type="ECO:0000256" key="6">
    <source>
        <dbReference type="ARBA" id="ARBA00022723"/>
    </source>
</evidence>
<evidence type="ECO:0000256" key="3">
    <source>
        <dbReference type="ARBA" id="ARBA00012030"/>
    </source>
</evidence>
<dbReference type="InterPro" id="IPR005122">
    <property type="entry name" value="Uracil-DNA_glycosylase-like"/>
</dbReference>
<dbReference type="Proteomes" id="UP001060012">
    <property type="component" value="Chromosome"/>
</dbReference>
<dbReference type="PANTHER" id="PTHR33693">
    <property type="entry name" value="TYPE-5 URACIL-DNA GLYCOSYLASE"/>
    <property type="match status" value="1"/>
</dbReference>
<evidence type="ECO:0000313" key="13">
    <source>
        <dbReference type="EMBL" id="UTJ07413.1"/>
    </source>
</evidence>
<reference evidence="13" key="1">
    <citation type="submission" date="2022-07" db="EMBL/GenBank/DDBJ databases">
        <title>Arcobacter roscoffensis sp. nov., a marine bacterium isolated from coastal seawater collected from Roscoff, France.</title>
        <authorList>
            <person name="Pascual J."/>
            <person name="Lepeaux C."/>
            <person name="Methner A."/>
            <person name="Overmann J."/>
        </authorList>
    </citation>
    <scope>NUCLEOTIDE SEQUENCE</scope>
    <source>
        <strain evidence="13">ARW1-2F2</strain>
    </source>
</reference>
<evidence type="ECO:0000256" key="4">
    <source>
        <dbReference type="ARBA" id="ARBA00019403"/>
    </source>
</evidence>
<dbReference type="InterPro" id="IPR036895">
    <property type="entry name" value="Uracil-DNA_glycosylase-like_sf"/>
</dbReference>
<keyword evidence="10" id="KW-0411">Iron-sulfur</keyword>
<keyword evidence="14" id="KW-1185">Reference proteome</keyword>
<dbReference type="RefSeq" id="WP_254577587.1">
    <property type="nucleotide sequence ID" value="NZ_CP100595.1"/>
</dbReference>
<gene>
    <name evidence="13" type="ORF">NJU99_04785</name>
</gene>
<evidence type="ECO:0000256" key="1">
    <source>
        <dbReference type="ARBA" id="ARBA00001400"/>
    </source>
</evidence>
<keyword evidence="11" id="KW-0234">DNA repair</keyword>